<keyword evidence="6 7" id="KW-0472">Membrane</keyword>
<comment type="subcellular location">
    <subcellularLocation>
        <location evidence="1 7">Cell membrane</location>
        <topology evidence="1 7">Multi-pass membrane protein</topology>
    </subcellularLocation>
</comment>
<feature type="transmembrane region" description="Helical" evidence="7">
    <location>
        <begin position="82"/>
        <end position="104"/>
    </location>
</feature>
<keyword evidence="5 7" id="KW-1133">Transmembrane helix</keyword>
<keyword evidence="2 7" id="KW-0813">Transport</keyword>
<sequence>MTATPPALNALLRAAGLRLSRIGRSLWGGWAGLAGLALIAALWQAGHEHYGAFILPAPLETARTALRLLGTPASWQIIAETLLRAGAGFCGAVCLGVSAGIAAGYSPATLRLARPVLTVITGVPPIAWLVLAMLWLGPGDGTVLLTVLIAALPVIFVAAAEGIGTRDRGLDAMATAFGATALHRLWLLGLRHCLIPLFPALTLALGGAVKVAVMAELLSNAGGIGGALALSRAALDVPAALAWVVIAVASLITLEYAVLRPLQAETEVWRDAARPWGVRRAALPPAPSRP</sequence>
<evidence type="ECO:0000256" key="4">
    <source>
        <dbReference type="ARBA" id="ARBA00022692"/>
    </source>
</evidence>
<evidence type="ECO:0000313" key="9">
    <source>
        <dbReference type="EMBL" id="MBB6209389.1"/>
    </source>
</evidence>
<dbReference type="Proteomes" id="UP000544872">
    <property type="component" value="Unassembled WGS sequence"/>
</dbReference>
<dbReference type="AlphaFoldDB" id="A0A7X0DLN8"/>
<feature type="transmembrane region" description="Helical" evidence="7">
    <location>
        <begin position="185"/>
        <end position="209"/>
    </location>
</feature>
<evidence type="ECO:0000313" key="10">
    <source>
        <dbReference type="Proteomes" id="UP000544872"/>
    </source>
</evidence>
<name>A0A7X0DLN8_NOVIT</name>
<dbReference type="InterPro" id="IPR000515">
    <property type="entry name" value="MetI-like"/>
</dbReference>
<protein>
    <submittedName>
        <fullName evidence="9">NitT/TauT family transport system permease protein</fullName>
    </submittedName>
</protein>
<dbReference type="Gene3D" id="1.10.3720.10">
    <property type="entry name" value="MetI-like"/>
    <property type="match status" value="1"/>
</dbReference>
<feature type="transmembrane region" description="Helical" evidence="7">
    <location>
        <begin position="143"/>
        <end position="164"/>
    </location>
</feature>
<reference evidence="9 10" key="1">
    <citation type="submission" date="2020-08" db="EMBL/GenBank/DDBJ databases">
        <title>Genomic Encyclopedia of Type Strains, Phase IV (KMG-IV): sequencing the most valuable type-strain genomes for metagenomic binning, comparative biology and taxonomic classification.</title>
        <authorList>
            <person name="Goeker M."/>
        </authorList>
    </citation>
    <scope>NUCLEOTIDE SEQUENCE [LARGE SCALE GENOMIC DNA]</scope>
    <source>
        <strain evidence="9 10">DSM 11590</strain>
    </source>
</reference>
<feature type="domain" description="ABC transmembrane type-1" evidence="8">
    <location>
        <begin position="78"/>
        <end position="256"/>
    </location>
</feature>
<dbReference type="GO" id="GO:0055085">
    <property type="term" value="P:transmembrane transport"/>
    <property type="evidence" value="ECO:0007669"/>
    <property type="project" value="InterPro"/>
</dbReference>
<proteinExistence type="inferred from homology"/>
<dbReference type="Pfam" id="PF00528">
    <property type="entry name" value="BPD_transp_1"/>
    <property type="match status" value="1"/>
</dbReference>
<dbReference type="PANTHER" id="PTHR30151:SF0">
    <property type="entry name" value="ABC TRANSPORTER PERMEASE PROTEIN MJ0413-RELATED"/>
    <property type="match status" value="1"/>
</dbReference>
<dbReference type="InterPro" id="IPR035906">
    <property type="entry name" value="MetI-like_sf"/>
</dbReference>
<dbReference type="CDD" id="cd06261">
    <property type="entry name" value="TM_PBP2"/>
    <property type="match status" value="1"/>
</dbReference>
<keyword evidence="3" id="KW-1003">Cell membrane</keyword>
<comment type="caution">
    <text evidence="9">The sequence shown here is derived from an EMBL/GenBank/DDBJ whole genome shotgun (WGS) entry which is preliminary data.</text>
</comment>
<evidence type="ECO:0000256" key="2">
    <source>
        <dbReference type="ARBA" id="ARBA00022448"/>
    </source>
</evidence>
<accession>A0A7X0DLN8</accession>
<dbReference type="EMBL" id="JACIIX010000002">
    <property type="protein sequence ID" value="MBB6209389.1"/>
    <property type="molecule type" value="Genomic_DNA"/>
</dbReference>
<evidence type="ECO:0000256" key="3">
    <source>
        <dbReference type="ARBA" id="ARBA00022475"/>
    </source>
</evidence>
<feature type="transmembrane region" description="Helical" evidence="7">
    <location>
        <begin position="26"/>
        <end position="46"/>
    </location>
</feature>
<keyword evidence="10" id="KW-1185">Reference proteome</keyword>
<comment type="similarity">
    <text evidence="7">Belongs to the binding-protein-dependent transport system permease family.</text>
</comment>
<evidence type="ECO:0000256" key="6">
    <source>
        <dbReference type="ARBA" id="ARBA00023136"/>
    </source>
</evidence>
<dbReference type="GO" id="GO:0005886">
    <property type="term" value="C:plasma membrane"/>
    <property type="evidence" value="ECO:0007669"/>
    <property type="project" value="UniProtKB-SubCell"/>
</dbReference>
<evidence type="ECO:0000256" key="7">
    <source>
        <dbReference type="RuleBase" id="RU363032"/>
    </source>
</evidence>
<dbReference type="PANTHER" id="PTHR30151">
    <property type="entry name" value="ALKANE SULFONATE ABC TRANSPORTER-RELATED, MEMBRANE SUBUNIT"/>
    <property type="match status" value="1"/>
</dbReference>
<feature type="transmembrane region" description="Helical" evidence="7">
    <location>
        <begin position="240"/>
        <end position="259"/>
    </location>
</feature>
<evidence type="ECO:0000259" key="8">
    <source>
        <dbReference type="PROSITE" id="PS50928"/>
    </source>
</evidence>
<evidence type="ECO:0000256" key="5">
    <source>
        <dbReference type="ARBA" id="ARBA00022989"/>
    </source>
</evidence>
<dbReference type="PROSITE" id="PS50928">
    <property type="entry name" value="ABC_TM1"/>
    <property type="match status" value="1"/>
</dbReference>
<keyword evidence="4 7" id="KW-0812">Transmembrane</keyword>
<organism evidence="9 10">
    <name type="scientific">Novispirillum itersonii</name>
    <name type="common">Aquaspirillum itersonii</name>
    <dbReference type="NCBI Taxonomy" id="189"/>
    <lineage>
        <taxon>Bacteria</taxon>
        <taxon>Pseudomonadati</taxon>
        <taxon>Pseudomonadota</taxon>
        <taxon>Alphaproteobacteria</taxon>
        <taxon>Rhodospirillales</taxon>
        <taxon>Novispirillaceae</taxon>
        <taxon>Novispirillum</taxon>
    </lineage>
</organism>
<feature type="transmembrane region" description="Helical" evidence="7">
    <location>
        <begin position="116"/>
        <end position="137"/>
    </location>
</feature>
<dbReference type="RefSeq" id="WP_184261625.1">
    <property type="nucleotide sequence ID" value="NZ_JACIIX010000002.1"/>
</dbReference>
<gene>
    <name evidence="9" type="ORF">FHS48_000791</name>
</gene>
<evidence type="ECO:0000256" key="1">
    <source>
        <dbReference type="ARBA" id="ARBA00004651"/>
    </source>
</evidence>
<dbReference type="SUPFAM" id="SSF161098">
    <property type="entry name" value="MetI-like"/>
    <property type="match status" value="1"/>
</dbReference>